<dbReference type="AlphaFoldDB" id="A0A5B2VX08"/>
<evidence type="ECO:0000256" key="1">
    <source>
        <dbReference type="SAM" id="SignalP"/>
    </source>
</evidence>
<dbReference type="RefSeq" id="WP_149838190.1">
    <property type="nucleotide sequence ID" value="NZ_VUOC01000002.1"/>
</dbReference>
<keyword evidence="1" id="KW-0732">Signal</keyword>
<comment type="caution">
    <text evidence="2">The sequence shown here is derived from an EMBL/GenBank/DDBJ whole genome shotgun (WGS) entry which is preliminary data.</text>
</comment>
<accession>A0A5B2VX08</accession>
<feature type="signal peptide" evidence="1">
    <location>
        <begin position="1"/>
        <end position="22"/>
    </location>
</feature>
<keyword evidence="3" id="KW-1185">Reference proteome</keyword>
<name>A0A5B2VX08_9BACT</name>
<protein>
    <submittedName>
        <fullName evidence="2">DUF2490 domain-containing protein</fullName>
    </submittedName>
</protein>
<dbReference type="EMBL" id="VUOC01000002">
    <property type="protein sequence ID" value="KAA2243314.1"/>
    <property type="molecule type" value="Genomic_DNA"/>
</dbReference>
<reference evidence="2 3" key="2">
    <citation type="submission" date="2019-09" db="EMBL/GenBank/DDBJ databases">
        <authorList>
            <person name="Jin C."/>
        </authorList>
    </citation>
    <scope>NUCLEOTIDE SEQUENCE [LARGE SCALE GENOMIC DNA]</scope>
    <source>
        <strain evidence="2 3">BN140078</strain>
    </source>
</reference>
<feature type="chain" id="PRO_5022749030" evidence="1">
    <location>
        <begin position="23"/>
        <end position="216"/>
    </location>
</feature>
<dbReference type="Pfam" id="PF10677">
    <property type="entry name" value="DUF2490"/>
    <property type="match status" value="1"/>
</dbReference>
<proteinExistence type="predicted"/>
<evidence type="ECO:0000313" key="3">
    <source>
        <dbReference type="Proteomes" id="UP000324611"/>
    </source>
</evidence>
<dbReference type="Proteomes" id="UP000324611">
    <property type="component" value="Unassembled WGS sequence"/>
</dbReference>
<sequence>MKNKHICVLTLISLFMAVPVHGQDHYIPTAAWYLPGISYEASSRFRFVTQLGYSEYVKGFLAYPQALYVPNKYLTLGASYFYYRSALIAGKPYTEHDVVGNVIGCLPLRKIVLEDRNQVFAALYSSAEKRQLYRNRLRLLVPYTLFRNQGKAYVFDEGFYLFNEGKWYRNRVAIGNSFDLQRWLNLDVTYIWQSDSFSGRLNMVFVALMVQLKRKH</sequence>
<organism evidence="2 3">
    <name type="scientific">Chitinophaga agrisoli</name>
    <dbReference type="NCBI Taxonomy" id="2607653"/>
    <lineage>
        <taxon>Bacteria</taxon>
        <taxon>Pseudomonadati</taxon>
        <taxon>Bacteroidota</taxon>
        <taxon>Chitinophagia</taxon>
        <taxon>Chitinophagales</taxon>
        <taxon>Chitinophagaceae</taxon>
        <taxon>Chitinophaga</taxon>
    </lineage>
</organism>
<gene>
    <name evidence="2" type="ORF">F0L74_12465</name>
</gene>
<dbReference type="InterPro" id="IPR019619">
    <property type="entry name" value="DUF2490"/>
</dbReference>
<evidence type="ECO:0000313" key="2">
    <source>
        <dbReference type="EMBL" id="KAA2243314.1"/>
    </source>
</evidence>
<reference evidence="2 3" key="1">
    <citation type="submission" date="2019-09" db="EMBL/GenBank/DDBJ databases">
        <title>Chitinophaga ginsengihumi sp. nov., isolated from soil of ginseng rhizosphere.</title>
        <authorList>
            <person name="Lee J."/>
        </authorList>
    </citation>
    <scope>NUCLEOTIDE SEQUENCE [LARGE SCALE GENOMIC DNA]</scope>
    <source>
        <strain evidence="2 3">BN140078</strain>
    </source>
</reference>